<protein>
    <recommendedName>
        <fullName evidence="6">Trimethylamine methyltransferase</fullName>
    </recommendedName>
</protein>
<sequence length="503" mass="56552">MGLKGFTRNFEPLKILSDEQVRKIHMETMGVLQETGVKIEHDRALHLLEKNGCDVDFDENQVQIPPSLAEECLRDCPSSFRIKARESENDLVIGSNRVYFATFPGFQKLDLETWEPYTPSRKEYYELITVLDALPNLHIPIAYPYFGFKGVPRVMNVPECVAGKIRNSSKVQMLSYQKDCEIFNIKMVEVVDRMEAVAAAHVAPPLTIDQKMSKAIFRHIEAGIPIWMSSGGIMGGSHPSTIAGSVVTNNAEQIAEIVLCQLIRKGTRILVQDVAFPQNMRTGAPGFGAIGVALHQSVNSQIWREYGIPSVAGAPGSTSSKKIDFQCGYEKAIGALIAALSGASAIQFHSCIYGEKTAHPVQAILDDDIAGMIGRYIEGVEVSDETLAIDLINKVGPIPGNYLNKEHTRKWWKKEQFVPQATNRMTPTEWVKKEKKDCIDHAKEKMREILETYESKPLTDDQEEAVENVLNEAREYYLEKDIITDKEWKEYEKQLESSSYPYE</sequence>
<evidence type="ECO:0008006" key="6">
    <source>
        <dbReference type="Google" id="ProtNLM"/>
    </source>
</evidence>
<keyword evidence="2" id="KW-0489">Methyltransferase</keyword>
<comment type="similarity">
    <text evidence="1">Belongs to the trimethylamine methyltransferase family.</text>
</comment>
<dbReference type="Pfam" id="PF06253">
    <property type="entry name" value="MTTB"/>
    <property type="match status" value="1"/>
</dbReference>
<keyword evidence="5" id="KW-1185">Reference proteome</keyword>
<organism evidence="4 5">
    <name type="scientific">candidate division MSBL1 archaeon SCGC-AAA259D18</name>
    <dbReference type="NCBI Taxonomy" id="1698262"/>
    <lineage>
        <taxon>Archaea</taxon>
        <taxon>Methanobacteriati</taxon>
        <taxon>Methanobacteriota</taxon>
        <taxon>candidate division MSBL1</taxon>
    </lineage>
</organism>
<evidence type="ECO:0000256" key="2">
    <source>
        <dbReference type="ARBA" id="ARBA00022603"/>
    </source>
</evidence>
<reference evidence="4 5" key="1">
    <citation type="journal article" date="2016" name="Sci. Rep.">
        <title>Metabolic traits of an uncultured archaeal lineage -MSBL1- from brine pools of the Red Sea.</title>
        <authorList>
            <person name="Mwirichia R."/>
            <person name="Alam I."/>
            <person name="Rashid M."/>
            <person name="Vinu M."/>
            <person name="Ba-Alawi W."/>
            <person name="Anthony Kamau A."/>
            <person name="Kamanda Ngugi D."/>
            <person name="Goker M."/>
            <person name="Klenk H.P."/>
            <person name="Bajic V."/>
            <person name="Stingl U."/>
        </authorList>
    </citation>
    <scope>NUCLEOTIDE SEQUENCE [LARGE SCALE GENOMIC DNA]</scope>
    <source>
        <strain evidence="4">SCGC-AAA259D18</strain>
    </source>
</reference>
<keyword evidence="3" id="KW-0808">Transferase</keyword>
<name>A0A133UAK5_9EURY</name>
<evidence type="ECO:0000313" key="4">
    <source>
        <dbReference type="EMBL" id="KXA91217.1"/>
    </source>
</evidence>
<dbReference type="AlphaFoldDB" id="A0A133UAK5"/>
<dbReference type="GO" id="GO:0008168">
    <property type="term" value="F:methyltransferase activity"/>
    <property type="evidence" value="ECO:0007669"/>
    <property type="project" value="UniProtKB-KW"/>
</dbReference>
<dbReference type="Proteomes" id="UP000070195">
    <property type="component" value="Unassembled WGS sequence"/>
</dbReference>
<gene>
    <name evidence="4" type="ORF">AKJ63_01780</name>
</gene>
<comment type="caution">
    <text evidence="4">The sequence shown here is derived from an EMBL/GenBank/DDBJ whole genome shotgun (WGS) entry which is preliminary data.</text>
</comment>
<dbReference type="Gene3D" id="3.20.20.480">
    <property type="entry name" value="Trimethylamine methyltransferase-like"/>
    <property type="match status" value="1"/>
</dbReference>
<dbReference type="InterPro" id="IPR038601">
    <property type="entry name" value="MttB-like_sf"/>
</dbReference>
<evidence type="ECO:0000313" key="5">
    <source>
        <dbReference type="Proteomes" id="UP000070195"/>
    </source>
</evidence>
<dbReference type="EMBL" id="LHXM01000031">
    <property type="protein sequence ID" value="KXA91217.1"/>
    <property type="molecule type" value="Genomic_DNA"/>
</dbReference>
<proteinExistence type="inferred from homology"/>
<dbReference type="GO" id="GO:0015948">
    <property type="term" value="P:methanogenesis"/>
    <property type="evidence" value="ECO:0007669"/>
    <property type="project" value="InterPro"/>
</dbReference>
<accession>A0A133UAK5</accession>
<evidence type="ECO:0000256" key="3">
    <source>
        <dbReference type="ARBA" id="ARBA00022679"/>
    </source>
</evidence>
<evidence type="ECO:0000256" key="1">
    <source>
        <dbReference type="ARBA" id="ARBA00007137"/>
    </source>
</evidence>
<dbReference type="GO" id="GO:0032259">
    <property type="term" value="P:methylation"/>
    <property type="evidence" value="ECO:0007669"/>
    <property type="project" value="UniProtKB-KW"/>
</dbReference>
<dbReference type="InterPro" id="IPR010426">
    <property type="entry name" value="MTTB_MeTrfase"/>
</dbReference>